<dbReference type="AlphaFoldDB" id="A0AAD5VPB5"/>
<evidence type="ECO:0000256" key="1">
    <source>
        <dbReference type="SAM" id="MobiDB-lite"/>
    </source>
</evidence>
<feature type="region of interest" description="Disordered" evidence="1">
    <location>
        <begin position="131"/>
        <end position="162"/>
    </location>
</feature>
<organism evidence="2 3">
    <name type="scientific">Leucocoprinus birnbaumii</name>
    <dbReference type="NCBI Taxonomy" id="56174"/>
    <lineage>
        <taxon>Eukaryota</taxon>
        <taxon>Fungi</taxon>
        <taxon>Dikarya</taxon>
        <taxon>Basidiomycota</taxon>
        <taxon>Agaricomycotina</taxon>
        <taxon>Agaricomycetes</taxon>
        <taxon>Agaricomycetidae</taxon>
        <taxon>Agaricales</taxon>
        <taxon>Agaricineae</taxon>
        <taxon>Agaricaceae</taxon>
        <taxon>Leucocoprinus</taxon>
    </lineage>
</organism>
<proteinExistence type="predicted"/>
<name>A0AAD5VPB5_9AGAR</name>
<gene>
    <name evidence="2" type="ORF">NP233_g7473</name>
</gene>
<reference evidence="2" key="1">
    <citation type="submission" date="2022-07" db="EMBL/GenBank/DDBJ databases">
        <title>Genome Sequence of Leucocoprinus birnbaumii.</title>
        <authorList>
            <person name="Buettner E."/>
        </authorList>
    </citation>
    <scope>NUCLEOTIDE SEQUENCE</scope>
    <source>
        <strain evidence="2">VT141</strain>
    </source>
</reference>
<feature type="region of interest" description="Disordered" evidence="1">
    <location>
        <begin position="228"/>
        <end position="281"/>
    </location>
</feature>
<feature type="region of interest" description="Disordered" evidence="1">
    <location>
        <begin position="54"/>
        <end position="87"/>
    </location>
</feature>
<dbReference type="Proteomes" id="UP001213000">
    <property type="component" value="Unassembled WGS sequence"/>
</dbReference>
<dbReference type="EMBL" id="JANIEX010000548">
    <property type="protein sequence ID" value="KAJ3565686.1"/>
    <property type="molecule type" value="Genomic_DNA"/>
</dbReference>
<feature type="compositionally biased region" description="Polar residues" evidence="1">
    <location>
        <begin position="252"/>
        <end position="273"/>
    </location>
</feature>
<evidence type="ECO:0000313" key="3">
    <source>
        <dbReference type="Proteomes" id="UP001213000"/>
    </source>
</evidence>
<comment type="caution">
    <text evidence="2">The sequence shown here is derived from an EMBL/GenBank/DDBJ whole genome shotgun (WGS) entry which is preliminary data.</text>
</comment>
<feature type="region of interest" description="Disordered" evidence="1">
    <location>
        <begin position="297"/>
        <end position="341"/>
    </location>
</feature>
<evidence type="ECO:0000313" key="2">
    <source>
        <dbReference type="EMBL" id="KAJ3565686.1"/>
    </source>
</evidence>
<accession>A0AAD5VPB5</accession>
<protein>
    <submittedName>
        <fullName evidence="2">Uncharacterized protein</fullName>
    </submittedName>
</protein>
<sequence>MTFFANARDFDINNASFHNNAPHNAHTYNGPYQPTSYTDSVHVSGNENDMTVWPKSGTGQGNLSAASQVPSPTDGIQPGGTPPGIDPQRWQNFLDLERQGALNPESAAPPGVNPQQWQRFLALEKQGALNGSRDLPAAGSPQPSAPNNPPINQVPVSHPYGGTSQGVDVQQLITSVVLALLQQQGPLAAASLASQLPQIPAQAGKVLSPEPVNGCLNVSLNKLQVPSVDATPRPLLPTPSPSSGGHDDTSHEVQMNDNLGPSNHDTSAQNAGTNKPEHGQLPQELQPQQWQMFMTPEQQGGANGPLAGNSTPSYPVLASMGELQPSDSEAPAARLPERKRKRLMAKVLRKFSLRKSKE</sequence>
<keyword evidence="3" id="KW-1185">Reference proteome</keyword>
<feature type="compositionally biased region" description="Polar residues" evidence="1">
    <location>
        <begin position="61"/>
        <end position="71"/>
    </location>
</feature>